<dbReference type="Gene3D" id="3.40.50.300">
    <property type="entry name" value="P-loop containing nucleotide triphosphate hydrolases"/>
    <property type="match status" value="1"/>
</dbReference>
<evidence type="ECO:0000313" key="1">
    <source>
        <dbReference type="EMBL" id="QEG01327.1"/>
    </source>
</evidence>
<sequence>MLSDSPAMIQQPVDALRGAKTYAEATETPELIETHISYVFLTDSHVYKLKKPVDLGFLDYSTLENRERACRAEVKLNRRLAPDVYLDVVSIGRHRCGRWMIGGDAPAEDWLVKMRRLPEDRCLKQLVLVGQSDKRHAEDIASMLGAFYRGLPAVEMPNYVDRYREHIVDNGGELVARRHELPGELIHRVQAAQLQFLFQHGDEILKKRVTDGHIVEGHGDLRAEHVYMTDPPVVIDGIEFSRELRLVDTADELCFFATTCDHLNAHDLGERVLKRVCDHLDDSPDKRLLDFYRTYRACVRAKVAALRTDQTTGNAEHNAHHRAMELLKLADQYARRLDDPLALIVRGLSGTGKTTLAERIADSIGAAHLATDQIRRACFDGDNANYDVESRRLVYQKMFRQGEQQLQTRCPVVLDGTFLAPELLREAIDRLHDAGGNVVTVTCACPDDVAIDRIRRRERQGDSFSEADQTIYRRQRSESADFPANLRGIVLDTTNRVEENIKMLTAII</sequence>
<dbReference type="GO" id="GO:0016301">
    <property type="term" value="F:kinase activity"/>
    <property type="evidence" value="ECO:0007669"/>
    <property type="project" value="UniProtKB-KW"/>
</dbReference>
<dbReference type="AlphaFoldDB" id="A0A5B9MN32"/>
<dbReference type="InterPro" id="IPR011009">
    <property type="entry name" value="Kinase-like_dom_sf"/>
</dbReference>
<dbReference type="KEGG" id="smam:Mal15_54030"/>
<dbReference type="EC" id="2.7.4.25" evidence="1"/>
<keyword evidence="2" id="KW-1185">Reference proteome</keyword>
<dbReference type="Pfam" id="PF13671">
    <property type="entry name" value="AAA_33"/>
    <property type="match status" value="1"/>
</dbReference>
<gene>
    <name evidence="1" type="primary">cmk_2</name>
    <name evidence="1" type="ORF">Mal15_54030</name>
</gene>
<organism evidence="1 2">
    <name type="scientific">Stieleria maiorica</name>
    <dbReference type="NCBI Taxonomy" id="2795974"/>
    <lineage>
        <taxon>Bacteria</taxon>
        <taxon>Pseudomonadati</taxon>
        <taxon>Planctomycetota</taxon>
        <taxon>Planctomycetia</taxon>
        <taxon>Pirellulales</taxon>
        <taxon>Pirellulaceae</taxon>
        <taxon>Stieleria</taxon>
    </lineage>
</organism>
<proteinExistence type="predicted"/>
<dbReference type="PANTHER" id="PTHR43883:SF1">
    <property type="entry name" value="GLUCONOKINASE"/>
    <property type="match status" value="1"/>
</dbReference>
<dbReference type="InterPro" id="IPR027417">
    <property type="entry name" value="P-loop_NTPase"/>
</dbReference>
<reference evidence="1 2" key="1">
    <citation type="submission" date="2019-02" db="EMBL/GenBank/DDBJ databases">
        <title>Planctomycetal bacteria perform biofilm scaping via a novel small molecule.</title>
        <authorList>
            <person name="Jeske O."/>
            <person name="Boedeker C."/>
            <person name="Wiegand S."/>
            <person name="Breitling P."/>
            <person name="Kallscheuer N."/>
            <person name="Jogler M."/>
            <person name="Rohde M."/>
            <person name="Petersen J."/>
            <person name="Medema M.H."/>
            <person name="Surup F."/>
            <person name="Jogler C."/>
        </authorList>
    </citation>
    <scope>NUCLEOTIDE SEQUENCE [LARGE SCALE GENOMIC DNA]</scope>
    <source>
        <strain evidence="1 2">Mal15</strain>
    </source>
</reference>
<protein>
    <submittedName>
        <fullName evidence="1">Cytidylate kinase</fullName>
        <ecNumber evidence="1">2.7.4.25</ecNumber>
    </submittedName>
</protein>
<dbReference type="RefSeq" id="WP_147870415.1">
    <property type="nucleotide sequence ID" value="NZ_CP036264.1"/>
</dbReference>
<dbReference type="EMBL" id="CP036264">
    <property type="protein sequence ID" value="QEG01327.1"/>
    <property type="molecule type" value="Genomic_DNA"/>
</dbReference>
<evidence type="ECO:0000313" key="2">
    <source>
        <dbReference type="Proteomes" id="UP000321353"/>
    </source>
</evidence>
<keyword evidence="1" id="KW-0808">Transferase</keyword>
<dbReference type="Proteomes" id="UP000321353">
    <property type="component" value="Chromosome"/>
</dbReference>
<dbReference type="SUPFAM" id="SSF56112">
    <property type="entry name" value="Protein kinase-like (PK-like)"/>
    <property type="match status" value="1"/>
</dbReference>
<dbReference type="SUPFAM" id="SSF52540">
    <property type="entry name" value="P-loop containing nucleoside triphosphate hydrolases"/>
    <property type="match status" value="1"/>
</dbReference>
<dbReference type="InterPro" id="IPR052732">
    <property type="entry name" value="Cell-binding_unc_protein"/>
</dbReference>
<name>A0A5B9MN32_9BACT</name>
<keyword evidence="1" id="KW-0418">Kinase</keyword>
<dbReference type="PANTHER" id="PTHR43883">
    <property type="entry name" value="SLR0207 PROTEIN"/>
    <property type="match status" value="1"/>
</dbReference>
<accession>A0A5B9MN32</accession>